<evidence type="ECO:0000313" key="3">
    <source>
        <dbReference type="Proteomes" id="UP001556367"/>
    </source>
</evidence>
<proteinExistence type="predicted"/>
<feature type="signal peptide" evidence="1">
    <location>
        <begin position="1"/>
        <end position="17"/>
    </location>
</feature>
<dbReference type="Proteomes" id="UP001556367">
    <property type="component" value="Unassembled WGS sequence"/>
</dbReference>
<organism evidence="2 3">
    <name type="scientific">Hohenbuehelia grisea</name>
    <dbReference type="NCBI Taxonomy" id="104357"/>
    <lineage>
        <taxon>Eukaryota</taxon>
        <taxon>Fungi</taxon>
        <taxon>Dikarya</taxon>
        <taxon>Basidiomycota</taxon>
        <taxon>Agaricomycotina</taxon>
        <taxon>Agaricomycetes</taxon>
        <taxon>Agaricomycetidae</taxon>
        <taxon>Agaricales</taxon>
        <taxon>Pleurotineae</taxon>
        <taxon>Pleurotaceae</taxon>
        <taxon>Hohenbuehelia</taxon>
    </lineage>
</organism>
<evidence type="ECO:0008006" key="4">
    <source>
        <dbReference type="Google" id="ProtNLM"/>
    </source>
</evidence>
<dbReference type="EMBL" id="JASNQZ010000008">
    <property type="protein sequence ID" value="KAL0954016.1"/>
    <property type="molecule type" value="Genomic_DNA"/>
</dbReference>
<reference evidence="3" key="1">
    <citation type="submission" date="2024-06" db="EMBL/GenBank/DDBJ databases">
        <title>Multi-omics analyses provide insights into the biosynthesis of the anticancer antibiotic pleurotin in Hohenbuehelia grisea.</title>
        <authorList>
            <person name="Weaver J.A."/>
            <person name="Alberti F."/>
        </authorList>
    </citation>
    <scope>NUCLEOTIDE SEQUENCE [LARGE SCALE GENOMIC DNA]</scope>
    <source>
        <strain evidence="3">T-177</strain>
    </source>
</reference>
<accession>A0ABR3JE67</accession>
<keyword evidence="3" id="KW-1185">Reference proteome</keyword>
<feature type="chain" id="PRO_5045713263" description="Hydrophobin" evidence="1">
    <location>
        <begin position="18"/>
        <end position="132"/>
    </location>
</feature>
<comment type="caution">
    <text evidence="2">The sequence shown here is derived from an EMBL/GenBank/DDBJ whole genome shotgun (WGS) entry which is preliminary data.</text>
</comment>
<dbReference type="CDD" id="cd23507">
    <property type="entry name" value="hydrophobin_I"/>
    <property type="match status" value="1"/>
</dbReference>
<sequence>MFATFIVIASLFAVTLSTPTPVGGQSGHPFVSCSKERGFRMCCGDVAPQSDPRVAAIFQLDEHRKEIRKTSIGEALGNKVVNGSVGLNCDGLPSVRTANVLGRCGSKIACCTKFSGKIGFNCEVRLDQTKKD</sequence>
<evidence type="ECO:0000256" key="1">
    <source>
        <dbReference type="SAM" id="SignalP"/>
    </source>
</evidence>
<keyword evidence="1" id="KW-0732">Signal</keyword>
<gene>
    <name evidence="2" type="ORF">HGRIS_005172</name>
</gene>
<evidence type="ECO:0000313" key="2">
    <source>
        <dbReference type="EMBL" id="KAL0954016.1"/>
    </source>
</evidence>
<protein>
    <recommendedName>
        <fullName evidence="4">Hydrophobin</fullName>
    </recommendedName>
</protein>
<name>A0ABR3JE67_9AGAR</name>